<evidence type="ECO:0000256" key="2">
    <source>
        <dbReference type="ARBA" id="ARBA00023239"/>
    </source>
</evidence>
<proteinExistence type="inferred from homology"/>
<gene>
    <name evidence="3" type="ORF">AS026_02620</name>
</gene>
<dbReference type="GO" id="GO:0016829">
    <property type="term" value="F:lyase activity"/>
    <property type="evidence" value="ECO:0007669"/>
    <property type="project" value="UniProtKB-KW"/>
</dbReference>
<dbReference type="OrthoDB" id="7271016at2"/>
<evidence type="ECO:0000256" key="1">
    <source>
        <dbReference type="ARBA" id="ARBA00005254"/>
    </source>
</evidence>
<dbReference type="Pfam" id="PF00378">
    <property type="entry name" value="ECH_1"/>
    <property type="match status" value="1"/>
</dbReference>
<dbReference type="Gene3D" id="3.90.226.10">
    <property type="entry name" value="2-enoyl-CoA Hydratase, Chain A, domain 1"/>
    <property type="match status" value="1"/>
</dbReference>
<dbReference type="PANTHER" id="PTHR11941:SF54">
    <property type="entry name" value="ENOYL-COA HYDRATASE, MITOCHONDRIAL"/>
    <property type="match status" value="1"/>
</dbReference>
<keyword evidence="2" id="KW-0456">Lyase</keyword>
<keyword evidence="4" id="KW-1185">Reference proteome</keyword>
<dbReference type="PANTHER" id="PTHR11941">
    <property type="entry name" value="ENOYL-COA HYDRATASE-RELATED"/>
    <property type="match status" value="1"/>
</dbReference>
<sequence length="250" mass="26737">MKTPIRLEIEDTVGVLTIDRNDRRNSLDNEAIEAFLSALNQVRRSSVIALVITAEGDRSFCAGSDLKALKTYNQEEVVYHTHLFQTLTETIDELPVATIAAIEGACLGGGLEIALACDSRICTPTSRFGFPEITVGVLPTGGGTVRAPRAIGLSRAREMMLFGEPLSADEAREIGLISTIDESGDVRSFARKRAEKLASQTNRDAVTLLKAMLVTGAGTAPRVGAMMAYLGDIALSRSSNFLKESSSNAS</sequence>
<organism evidence="3 4">
    <name type="scientific">Rhizobium altiplani</name>
    <dbReference type="NCBI Taxonomy" id="1864509"/>
    <lineage>
        <taxon>Bacteria</taxon>
        <taxon>Pseudomonadati</taxon>
        <taxon>Pseudomonadota</taxon>
        <taxon>Alphaproteobacteria</taxon>
        <taxon>Hyphomicrobiales</taxon>
        <taxon>Rhizobiaceae</taxon>
        <taxon>Rhizobium/Agrobacterium group</taxon>
        <taxon>Rhizobium</taxon>
    </lineage>
</organism>
<accession>A0A109JSJ1</accession>
<dbReference type="InterPro" id="IPR029045">
    <property type="entry name" value="ClpP/crotonase-like_dom_sf"/>
</dbReference>
<dbReference type="FunFam" id="3.90.226.10:FF:000009">
    <property type="entry name" value="Carnitinyl-CoA dehydratase"/>
    <property type="match status" value="1"/>
</dbReference>
<comment type="similarity">
    <text evidence="1">Belongs to the enoyl-CoA hydratase/isomerase family.</text>
</comment>
<dbReference type="RefSeq" id="WP_062369842.1">
    <property type="nucleotide sequence ID" value="NZ_LNCD01000062.1"/>
</dbReference>
<dbReference type="InterPro" id="IPR001753">
    <property type="entry name" value="Enoyl-CoA_hydra/iso"/>
</dbReference>
<dbReference type="SUPFAM" id="SSF52096">
    <property type="entry name" value="ClpP/crotonase"/>
    <property type="match status" value="1"/>
</dbReference>
<protein>
    <recommendedName>
        <fullName evidence="5">Enoyl-CoA hydratase</fullName>
    </recommendedName>
</protein>
<reference evidence="3 4" key="1">
    <citation type="submission" date="2015-11" db="EMBL/GenBank/DDBJ databases">
        <title>Draft Genome Sequence of the Strain BR 10423 (Rhizobium sp.) isolated from nodules of Mimosa pudica.</title>
        <authorList>
            <person name="Barauna A.C."/>
            <person name="Zilli J.E."/>
            <person name="Simoes-Araujo J.L."/>
            <person name="Reis V.M."/>
            <person name="James E.K."/>
            <person name="Reis F.B.Jr."/>
            <person name="Rouws L.F."/>
            <person name="Passos S.R."/>
            <person name="Gois S.R."/>
        </authorList>
    </citation>
    <scope>NUCLEOTIDE SEQUENCE [LARGE SCALE GENOMIC DNA]</scope>
    <source>
        <strain evidence="3 4">BR10423</strain>
    </source>
</reference>
<comment type="caution">
    <text evidence="3">The sequence shown here is derived from an EMBL/GenBank/DDBJ whole genome shotgun (WGS) entry which is preliminary data.</text>
</comment>
<dbReference type="GO" id="GO:0006635">
    <property type="term" value="P:fatty acid beta-oxidation"/>
    <property type="evidence" value="ECO:0007669"/>
    <property type="project" value="TreeGrafter"/>
</dbReference>
<dbReference type="EMBL" id="LNCD01000062">
    <property type="protein sequence ID" value="KWV54178.1"/>
    <property type="molecule type" value="Genomic_DNA"/>
</dbReference>
<name>A0A109JSJ1_9HYPH</name>
<dbReference type="Proteomes" id="UP000068164">
    <property type="component" value="Unassembled WGS sequence"/>
</dbReference>
<dbReference type="CDD" id="cd06558">
    <property type="entry name" value="crotonase-like"/>
    <property type="match status" value="1"/>
</dbReference>
<evidence type="ECO:0000313" key="4">
    <source>
        <dbReference type="Proteomes" id="UP000068164"/>
    </source>
</evidence>
<evidence type="ECO:0008006" key="5">
    <source>
        <dbReference type="Google" id="ProtNLM"/>
    </source>
</evidence>
<dbReference type="AlphaFoldDB" id="A0A109JSJ1"/>
<evidence type="ECO:0000313" key="3">
    <source>
        <dbReference type="EMBL" id="KWV54178.1"/>
    </source>
</evidence>